<dbReference type="GO" id="GO:0015293">
    <property type="term" value="F:symporter activity"/>
    <property type="evidence" value="ECO:0007669"/>
    <property type="project" value="UniProtKB-KW"/>
</dbReference>
<dbReference type="EMBL" id="BLEY01000024">
    <property type="protein sequence ID" value="GEU13538.1"/>
    <property type="molecule type" value="Genomic_DNA"/>
</dbReference>
<feature type="transmembrane region" description="Helical" evidence="3">
    <location>
        <begin position="107"/>
        <end position="129"/>
    </location>
</feature>
<feature type="transmembrane region" description="Helical" evidence="3">
    <location>
        <begin position="150"/>
        <end position="167"/>
    </location>
</feature>
<accession>A0A640MMR1</accession>
<feature type="transmembrane region" description="Helical" evidence="3">
    <location>
        <begin position="263"/>
        <end position="282"/>
    </location>
</feature>
<evidence type="ECO:0000256" key="3">
    <source>
        <dbReference type="SAM" id="Phobius"/>
    </source>
</evidence>
<keyword evidence="1" id="KW-0813">Transport</keyword>
<feature type="transmembrane region" description="Helical" evidence="3">
    <location>
        <begin position="328"/>
        <end position="349"/>
    </location>
</feature>
<dbReference type="InterPro" id="IPR039672">
    <property type="entry name" value="MFS_2"/>
</dbReference>
<dbReference type="NCBIfam" id="TIGR00792">
    <property type="entry name" value="gph"/>
    <property type="match status" value="1"/>
</dbReference>
<name>A0A640MMR1_BACAN</name>
<dbReference type="PANTHER" id="PTHR11328">
    <property type="entry name" value="MAJOR FACILITATOR SUPERFAMILY DOMAIN-CONTAINING PROTEIN"/>
    <property type="match status" value="1"/>
</dbReference>
<dbReference type="GO" id="GO:0005886">
    <property type="term" value="C:plasma membrane"/>
    <property type="evidence" value="ECO:0007669"/>
    <property type="project" value="TreeGrafter"/>
</dbReference>
<dbReference type="GO" id="GO:0006814">
    <property type="term" value="P:sodium ion transport"/>
    <property type="evidence" value="ECO:0007669"/>
    <property type="project" value="InterPro"/>
</dbReference>
<dbReference type="InterPro" id="IPR001927">
    <property type="entry name" value="Na/Gal_symport"/>
</dbReference>
<evidence type="ECO:0000313" key="4">
    <source>
        <dbReference type="EMBL" id="GEU13538.1"/>
    </source>
</evidence>
<feature type="transmembrane region" description="Helical" evidence="3">
    <location>
        <begin position="404"/>
        <end position="425"/>
    </location>
</feature>
<feature type="transmembrane region" description="Helical" evidence="3">
    <location>
        <begin position="38"/>
        <end position="57"/>
    </location>
</feature>
<evidence type="ECO:0000256" key="2">
    <source>
        <dbReference type="ARBA" id="ARBA00022847"/>
    </source>
</evidence>
<dbReference type="GO" id="GO:0008643">
    <property type="term" value="P:carbohydrate transport"/>
    <property type="evidence" value="ECO:0007669"/>
    <property type="project" value="InterPro"/>
</dbReference>
<proteinExistence type="predicted"/>
<dbReference type="SUPFAM" id="SSF103473">
    <property type="entry name" value="MFS general substrate transporter"/>
    <property type="match status" value="1"/>
</dbReference>
<dbReference type="Gene3D" id="1.20.1250.20">
    <property type="entry name" value="MFS general substrate transporter like domains"/>
    <property type="match status" value="2"/>
</dbReference>
<dbReference type="AlphaFoldDB" id="A0A640MMR1"/>
<gene>
    <name evidence="4" type="primary">melB</name>
    <name evidence="4" type="ORF">QuyetLC_24810</name>
</gene>
<dbReference type="PANTHER" id="PTHR11328:SF36">
    <property type="entry name" value="MELIBIOSE PERMEASE"/>
    <property type="match status" value="1"/>
</dbReference>
<reference evidence="4" key="1">
    <citation type="submission" date="2019-12" db="EMBL/GenBank/DDBJ databases">
        <title>Epidemiological and comparative genomic analysis of Bacillus anthracis isolated from northern Vietnam.</title>
        <authorList>
            <person name="Hoang T.T.H."/>
            <person name="Dang D.A."/>
            <person name="Pham M.H."/>
            <person name="Luong M.H."/>
            <person name="Tran N.D."/>
            <person name="Nguyen T.H."/>
            <person name="Nguyen T.T."/>
            <person name="Inoue S."/>
            <person name="Morikawa S."/>
            <person name="Okutani A."/>
        </authorList>
    </citation>
    <scope>NUCLEOTIDE SEQUENCE</scope>
    <source>
        <strain evidence="4">QuyetLC</strain>
    </source>
</reference>
<feature type="transmembrane region" description="Helical" evidence="3">
    <location>
        <begin position="370"/>
        <end position="392"/>
    </location>
</feature>
<feature type="transmembrane region" description="Helical" evidence="3">
    <location>
        <begin position="232"/>
        <end position="257"/>
    </location>
</feature>
<feature type="transmembrane region" description="Helical" evidence="3">
    <location>
        <begin position="12"/>
        <end position="32"/>
    </location>
</feature>
<feature type="transmembrane region" description="Helical" evidence="3">
    <location>
        <begin position="294"/>
        <end position="316"/>
    </location>
</feature>
<keyword evidence="3" id="KW-0472">Membrane</keyword>
<feature type="transmembrane region" description="Helical" evidence="3">
    <location>
        <begin position="179"/>
        <end position="201"/>
    </location>
</feature>
<organism evidence="4">
    <name type="scientific">Bacillus anthracis</name>
    <name type="common">anthrax bacterium</name>
    <dbReference type="NCBI Taxonomy" id="1392"/>
    <lineage>
        <taxon>Bacteria</taxon>
        <taxon>Bacillati</taxon>
        <taxon>Bacillota</taxon>
        <taxon>Bacilli</taxon>
        <taxon>Bacillales</taxon>
        <taxon>Bacillaceae</taxon>
        <taxon>Bacillus</taxon>
        <taxon>Bacillus cereus group</taxon>
    </lineage>
</organism>
<dbReference type="NCBIfam" id="NF007749">
    <property type="entry name" value="PRK10429.1"/>
    <property type="match status" value="1"/>
</dbReference>
<comment type="caution">
    <text evidence="4">The sequence shown here is derived from an EMBL/GenBank/DDBJ whole genome shotgun (WGS) entry which is preliminary data.</text>
</comment>
<feature type="transmembrane region" description="Helical" evidence="3">
    <location>
        <begin position="78"/>
        <end position="101"/>
    </location>
</feature>
<evidence type="ECO:0000256" key="1">
    <source>
        <dbReference type="ARBA" id="ARBA00022448"/>
    </source>
</evidence>
<keyword evidence="3" id="KW-0812">Transmembrane</keyword>
<keyword evidence="2" id="KW-0769">Symport</keyword>
<sequence>MNVSKKEKYSFGVGAFGKDVVICFVGIFFAYYLTDVLYLSPVFIGILFFLARIWDAINDPIMGIIIDNTQTKHGKFRLWLAIGTLTNALVFILLFSTFGLTGLNLCIYISIMYVLFDITYTMMDVPYWAWLPNLTDNPQERESVSVVPRIFGSLAALVIASLGLQIVDFFGKGSQLHGFQLSSIIISLIFVILIAITIFNVPEKRMVASKKGEKIGLKKIMMIIKENDQLKAFIGFFLSFNIGIQILNSFTIYYFIYAIGNEYFFSIFTLTILFEMLGMSLFPKTSQKIGRSKTYWLACALVVLGLLFLFITGILWSTSISLVIISGMIQKIGSGLSVGISTVALADCIDYGEMKFGERYESVVASTQTFSVKLAMAFSGLLIGAGLNFLGYIPNEVQLPNTILGIRVLTCLVPIIFILISLLIYNKYYQLKDRVKIK</sequence>
<dbReference type="CDD" id="cd17332">
    <property type="entry name" value="MFS_MelB_like"/>
    <property type="match status" value="1"/>
</dbReference>
<keyword evidence="3" id="KW-1133">Transmembrane helix</keyword>
<dbReference type="InterPro" id="IPR036259">
    <property type="entry name" value="MFS_trans_sf"/>
</dbReference>
<reference evidence="4" key="2">
    <citation type="submission" date="2019-12" db="EMBL/GenBank/DDBJ databases">
        <authorList>
            <person name="Hoang T.H.H."/>
            <person name="Okutani A."/>
        </authorList>
    </citation>
    <scope>NUCLEOTIDE SEQUENCE</scope>
    <source>
        <strain evidence="4">QuyetLC</strain>
    </source>
</reference>
<dbReference type="Pfam" id="PF13347">
    <property type="entry name" value="MFS_2"/>
    <property type="match status" value="1"/>
</dbReference>
<protein>
    <submittedName>
        <fullName evidence="4">Melibiose/sodium symporter</fullName>
    </submittedName>
</protein>